<evidence type="ECO:0000259" key="1">
    <source>
        <dbReference type="Pfam" id="PF12728"/>
    </source>
</evidence>
<comment type="caution">
    <text evidence="2">The sequence shown here is derived from an EMBL/GenBank/DDBJ whole genome shotgun (WGS) entry which is preliminary data.</text>
</comment>
<dbReference type="RefSeq" id="WP_191172416.1">
    <property type="nucleotide sequence ID" value="NZ_JACXZS010000009.1"/>
</dbReference>
<protein>
    <submittedName>
        <fullName evidence="2">Helix-turn-helix domain-containing protein</fullName>
    </submittedName>
</protein>
<proteinExistence type="predicted"/>
<dbReference type="InterPro" id="IPR041657">
    <property type="entry name" value="HTH_17"/>
</dbReference>
<feature type="domain" description="Helix-turn-helix" evidence="1">
    <location>
        <begin position="16"/>
        <end position="68"/>
    </location>
</feature>
<reference evidence="2 3" key="1">
    <citation type="submission" date="2020-09" db="EMBL/GenBank/DDBJ databases">
        <title>Isolation and identification of active actinomycetes.</title>
        <authorList>
            <person name="Li X."/>
        </authorList>
    </citation>
    <scope>NUCLEOTIDE SEQUENCE [LARGE SCALE GENOMIC DNA]</scope>
    <source>
        <strain evidence="2 3">NEAU-LLC</strain>
    </source>
</reference>
<gene>
    <name evidence="2" type="ORF">IF188_13975</name>
</gene>
<dbReference type="EMBL" id="JACXZS010000009">
    <property type="protein sequence ID" value="MBD3942804.1"/>
    <property type="molecule type" value="Genomic_DNA"/>
</dbReference>
<sequence length="93" mass="10064">MLTPETTGTVVVEPHYKVAKVAELLDVGVDWVYERIRAGEFQTVVELGEGRGNLRIPASEVQRFLDARTITTKKNALAAAATAVEGQIPKGTN</sequence>
<name>A0ABR8NQ96_9MICO</name>
<evidence type="ECO:0000313" key="3">
    <source>
        <dbReference type="Proteomes" id="UP000598426"/>
    </source>
</evidence>
<accession>A0ABR8NQ96</accession>
<evidence type="ECO:0000313" key="2">
    <source>
        <dbReference type="EMBL" id="MBD3942804.1"/>
    </source>
</evidence>
<dbReference type="Pfam" id="PF12728">
    <property type="entry name" value="HTH_17"/>
    <property type="match status" value="1"/>
</dbReference>
<keyword evidence="3" id="KW-1185">Reference proteome</keyword>
<organism evidence="2 3">
    <name type="scientific">Microbacterium helvum</name>
    <dbReference type="NCBI Taxonomy" id="2773713"/>
    <lineage>
        <taxon>Bacteria</taxon>
        <taxon>Bacillati</taxon>
        <taxon>Actinomycetota</taxon>
        <taxon>Actinomycetes</taxon>
        <taxon>Micrococcales</taxon>
        <taxon>Microbacteriaceae</taxon>
        <taxon>Microbacterium</taxon>
    </lineage>
</organism>
<dbReference type="Proteomes" id="UP000598426">
    <property type="component" value="Unassembled WGS sequence"/>
</dbReference>